<comment type="subcellular location">
    <subcellularLocation>
        <location evidence="1">Secreted</location>
    </subcellularLocation>
</comment>
<evidence type="ECO:0000256" key="6">
    <source>
        <dbReference type="SAM" id="SignalP"/>
    </source>
</evidence>
<dbReference type="GO" id="GO:0008083">
    <property type="term" value="F:growth factor activity"/>
    <property type="evidence" value="ECO:0007669"/>
    <property type="project" value="TreeGrafter"/>
</dbReference>
<accession>A0A151MT47</accession>
<feature type="domain" description="Lung surfactant protein D coiled-coil trimerisation" evidence="8">
    <location>
        <begin position="250"/>
        <end position="292"/>
    </location>
</feature>
<evidence type="ECO:0000256" key="2">
    <source>
        <dbReference type="ARBA" id="ARBA00022525"/>
    </source>
</evidence>
<evidence type="ECO:0000256" key="1">
    <source>
        <dbReference type="ARBA" id="ARBA00004613"/>
    </source>
</evidence>
<organism evidence="9 10">
    <name type="scientific">Alligator mississippiensis</name>
    <name type="common">American alligator</name>
    <dbReference type="NCBI Taxonomy" id="8496"/>
    <lineage>
        <taxon>Eukaryota</taxon>
        <taxon>Metazoa</taxon>
        <taxon>Chordata</taxon>
        <taxon>Craniata</taxon>
        <taxon>Vertebrata</taxon>
        <taxon>Euteleostomi</taxon>
        <taxon>Archelosauria</taxon>
        <taxon>Archosauria</taxon>
        <taxon>Crocodylia</taxon>
        <taxon>Alligatoridae</taxon>
        <taxon>Alligatorinae</taxon>
        <taxon>Alligator</taxon>
    </lineage>
</organism>
<comment type="caution">
    <text evidence="9">The sequence shown here is derived from an EMBL/GenBank/DDBJ whole genome shotgun (WGS) entry which is preliminary data.</text>
</comment>
<evidence type="ECO:0000313" key="10">
    <source>
        <dbReference type="Proteomes" id="UP000050525"/>
    </source>
</evidence>
<dbReference type="SUPFAM" id="SSF56436">
    <property type="entry name" value="C-type lectin-like"/>
    <property type="match status" value="2"/>
</dbReference>
<protein>
    <submittedName>
        <fullName evidence="9">Pulmonary surfactant-associated protein D-like</fullName>
    </submittedName>
</protein>
<dbReference type="EMBL" id="AKHW03005127">
    <property type="protein sequence ID" value="KYO27685.1"/>
    <property type="molecule type" value="Genomic_DNA"/>
</dbReference>
<dbReference type="STRING" id="8496.A0A151MT47"/>
<evidence type="ECO:0000256" key="4">
    <source>
        <dbReference type="ARBA" id="ARBA00022734"/>
    </source>
</evidence>
<dbReference type="InterPro" id="IPR015097">
    <property type="entry name" value="Surfac_D-trimer"/>
</dbReference>
<keyword evidence="3 6" id="KW-0732">Signal</keyword>
<dbReference type="SUPFAM" id="SSF57944">
    <property type="entry name" value="Triple coiled coil domain of C-type lectins"/>
    <property type="match status" value="1"/>
</dbReference>
<dbReference type="Gene3D" id="3.10.100.10">
    <property type="entry name" value="Mannose-Binding Protein A, subunit A"/>
    <property type="match status" value="1"/>
</dbReference>
<sequence length="367" mass="40237">MLLLPSLSTIVMGIFLVTMAVANPTQVGKNLDPNACALGVCRPAQNRSLTEDGKEGPKGEKKHPGLEETTSFQDLPRSTTYIEPKGNKSSVEKEAKRSRGLQGTKSLQNPEGKLGFPMPKEDTSSQAKSGMKISARFLVLYLERQLRALERSFSKYKKVTLFPNGRIVGEKVFVTSGYQGDFISVKQMCSQACGKLASPQDSAENSAVQQIAAVYTKKVFLGINDIQMEGRFRDGKEGPKGEKGNQEMDLKTHISDLQAQLKALKALSSKTQKVLLYPSGMIIGEKIFKTDGSEGNFEISQAACSRSGGLLASPRNSEENSAIQQIAERQNKRPFLGINDRLTEGSAFSPYKQENVRTVEYNQNDLV</sequence>
<feature type="chain" id="PRO_5007585435" evidence="6">
    <location>
        <begin position="23"/>
        <end position="367"/>
    </location>
</feature>
<dbReference type="GO" id="GO:0005615">
    <property type="term" value="C:extracellular space"/>
    <property type="evidence" value="ECO:0007669"/>
    <property type="project" value="TreeGrafter"/>
</dbReference>
<feature type="domain" description="C-type lectin" evidence="7">
    <location>
        <begin position="185"/>
        <end position="233"/>
    </location>
</feature>
<dbReference type="Pfam" id="PF00059">
    <property type="entry name" value="Lectin_C"/>
    <property type="match status" value="2"/>
</dbReference>
<feature type="domain" description="Lung surfactant protein D coiled-coil trimerisation" evidence="8">
    <location>
        <begin position="140"/>
        <end position="177"/>
    </location>
</feature>
<keyword evidence="10" id="KW-1185">Reference proteome</keyword>
<feature type="signal peptide" evidence="6">
    <location>
        <begin position="1"/>
        <end position="22"/>
    </location>
</feature>
<dbReference type="PANTHER" id="PTHR22799:SF1">
    <property type="entry name" value="C-TYPE LECTIN DOMAIN FAMILY 11 MEMBER A"/>
    <property type="match status" value="1"/>
</dbReference>
<gene>
    <name evidence="9" type="ORF">Y1Q_0005244</name>
</gene>
<evidence type="ECO:0000259" key="7">
    <source>
        <dbReference type="Pfam" id="PF00059"/>
    </source>
</evidence>
<dbReference type="GO" id="GO:0030246">
    <property type="term" value="F:carbohydrate binding"/>
    <property type="evidence" value="ECO:0007669"/>
    <property type="project" value="UniProtKB-KW"/>
</dbReference>
<keyword evidence="2" id="KW-0964">Secreted</keyword>
<proteinExistence type="predicted"/>
<dbReference type="PANTHER" id="PTHR22799">
    <property type="entry name" value="TETRANECTIN-RELATED"/>
    <property type="match status" value="1"/>
</dbReference>
<keyword evidence="4" id="KW-0430">Lectin</keyword>
<dbReference type="eggNOG" id="KOG4297">
    <property type="taxonomic scope" value="Eukaryota"/>
</dbReference>
<evidence type="ECO:0000259" key="8">
    <source>
        <dbReference type="Pfam" id="PF09006"/>
    </source>
</evidence>
<feature type="region of interest" description="Disordered" evidence="5">
    <location>
        <begin position="47"/>
        <end position="127"/>
    </location>
</feature>
<evidence type="ECO:0000313" key="9">
    <source>
        <dbReference type="EMBL" id="KYO27685.1"/>
    </source>
</evidence>
<dbReference type="Gene3D" id="1.20.5.360">
    <property type="entry name" value="SFTPD helical domain"/>
    <property type="match status" value="2"/>
</dbReference>
<evidence type="ECO:0000256" key="5">
    <source>
        <dbReference type="SAM" id="MobiDB-lite"/>
    </source>
</evidence>
<feature type="domain" description="C-type lectin" evidence="7">
    <location>
        <begin position="296"/>
        <end position="346"/>
    </location>
</feature>
<feature type="compositionally biased region" description="Basic and acidic residues" evidence="5">
    <location>
        <begin position="49"/>
        <end position="66"/>
    </location>
</feature>
<dbReference type="GO" id="GO:0001503">
    <property type="term" value="P:ossification"/>
    <property type="evidence" value="ECO:0007669"/>
    <property type="project" value="TreeGrafter"/>
</dbReference>
<dbReference type="InterPro" id="IPR016186">
    <property type="entry name" value="C-type_lectin-like/link_sf"/>
</dbReference>
<dbReference type="InterPro" id="IPR051663">
    <property type="entry name" value="CLec_Tetranectin-domain"/>
</dbReference>
<reference evidence="9 10" key="1">
    <citation type="journal article" date="2012" name="Genome Biol.">
        <title>Sequencing three crocodilian genomes to illuminate the evolution of archosaurs and amniotes.</title>
        <authorList>
            <person name="St John J.A."/>
            <person name="Braun E.L."/>
            <person name="Isberg S.R."/>
            <person name="Miles L.G."/>
            <person name="Chong A.Y."/>
            <person name="Gongora J."/>
            <person name="Dalzell P."/>
            <person name="Moran C."/>
            <person name="Bed'hom B."/>
            <person name="Abzhanov A."/>
            <person name="Burgess S.C."/>
            <person name="Cooksey A.M."/>
            <person name="Castoe T.A."/>
            <person name="Crawford N.G."/>
            <person name="Densmore L.D."/>
            <person name="Drew J.C."/>
            <person name="Edwards S.V."/>
            <person name="Faircloth B.C."/>
            <person name="Fujita M.K."/>
            <person name="Greenwold M.J."/>
            <person name="Hoffmann F.G."/>
            <person name="Howard J.M."/>
            <person name="Iguchi T."/>
            <person name="Janes D.E."/>
            <person name="Khan S.Y."/>
            <person name="Kohno S."/>
            <person name="de Koning A.J."/>
            <person name="Lance S.L."/>
            <person name="McCarthy F.M."/>
            <person name="McCormack J.E."/>
            <person name="Merchant M.E."/>
            <person name="Peterson D.G."/>
            <person name="Pollock D.D."/>
            <person name="Pourmand N."/>
            <person name="Raney B.J."/>
            <person name="Roessler K.A."/>
            <person name="Sanford J.R."/>
            <person name="Sawyer R.H."/>
            <person name="Schmidt C.J."/>
            <person name="Triplett E.W."/>
            <person name="Tuberville T.D."/>
            <person name="Venegas-Anaya M."/>
            <person name="Howard J.T."/>
            <person name="Jarvis E.D."/>
            <person name="Guillette L.J.Jr."/>
            <person name="Glenn T.C."/>
            <person name="Green R.E."/>
            <person name="Ray D.A."/>
        </authorList>
    </citation>
    <scope>NUCLEOTIDE SEQUENCE [LARGE SCALE GENOMIC DNA]</scope>
    <source>
        <strain evidence="9">KSC_2009_1</strain>
    </source>
</reference>
<dbReference type="AlphaFoldDB" id="A0A151MT47"/>
<dbReference type="Pfam" id="PF09006">
    <property type="entry name" value="Surfac_D-trimer"/>
    <property type="match status" value="2"/>
</dbReference>
<dbReference type="InterPro" id="IPR016187">
    <property type="entry name" value="CTDL_fold"/>
</dbReference>
<evidence type="ECO:0000256" key="3">
    <source>
        <dbReference type="ARBA" id="ARBA00022729"/>
    </source>
</evidence>
<feature type="compositionally biased region" description="Polar residues" evidence="5">
    <location>
        <begin position="69"/>
        <end position="81"/>
    </location>
</feature>
<name>A0A151MT47_ALLMI</name>
<dbReference type="Proteomes" id="UP000050525">
    <property type="component" value="Unassembled WGS sequence"/>
</dbReference>
<dbReference type="InterPro" id="IPR001304">
    <property type="entry name" value="C-type_lectin-like"/>
</dbReference>